<comment type="caution">
    <text evidence="1">The sequence shown here is derived from an EMBL/GenBank/DDBJ whole genome shotgun (WGS) entry which is preliminary data.</text>
</comment>
<dbReference type="EMBL" id="BIMN01000002">
    <property type="protein sequence ID" value="GCE63587.1"/>
    <property type="molecule type" value="Genomic_DNA"/>
</dbReference>
<dbReference type="AlphaFoldDB" id="A0A478FR19"/>
<dbReference type="Proteomes" id="UP000324831">
    <property type="component" value="Unassembled WGS sequence"/>
</dbReference>
<name>A0A478FR19_9MOLU</name>
<evidence type="ECO:0000313" key="2">
    <source>
        <dbReference type="Proteomes" id="UP000324831"/>
    </source>
</evidence>
<organism evidence="1 2">
    <name type="scientific">Candidatus Mycoplasma haematohominis</name>
    <dbReference type="NCBI Taxonomy" id="1494318"/>
    <lineage>
        <taxon>Bacteria</taxon>
        <taxon>Bacillati</taxon>
        <taxon>Mycoplasmatota</taxon>
        <taxon>Mollicutes</taxon>
        <taxon>Mycoplasmataceae</taxon>
        <taxon>Mycoplasma</taxon>
    </lineage>
</organism>
<gene>
    <name evidence="1" type="ORF">MHSWG343_05840</name>
</gene>
<sequence length="366" mass="40550">MLSSKLAKLLAASTVVTGSGGIGAKVYLKQGKPLSIKTLSPSSEEKVISQVADETTETTVEKAPEVTFGSSLTSSNFKIVSESTTEEVLLNILMERLDPSKDTAQEYKDNRIFTGSKPIKYGVKSFTGKDNKKLTVLQKPDKQYAADHKQACIEELKKPYDQNNSTDKAQLSRLREWCTEPKVRDVLGRHKFTVLKTENKDHDEHWKEIIKGGWFSKTGETKYWDKQSFITGAELKKIIGDSDAGFTGEPTDDQISVLKNACKAVLDTPFTRENFYLTTDFLSGITGSDPKPTMDPFQEAALFCTQPATVHHYITVALQGTPITPTKADDYCSLSTGDVNSWKTNTPMEGKTFWCGVRIAYGPKQS</sequence>
<proteinExistence type="predicted"/>
<accession>A0A478FR19</accession>
<reference evidence="1 2" key="1">
    <citation type="submission" date="2019-01" db="EMBL/GenBank/DDBJ databases">
        <title>Draft genome sequences of Candidatus Mycoplasma haemohominis SWG34-3 identified from a patient with pyrexia, anemia and liver dysfunction.</title>
        <authorList>
            <person name="Sekizuka T."/>
            <person name="Hattori N."/>
            <person name="Katano H."/>
            <person name="Takuma T."/>
            <person name="Ito T."/>
            <person name="Arai N."/>
            <person name="Yanai R."/>
            <person name="Ishii S."/>
            <person name="Miura Y."/>
            <person name="Tokunaga T."/>
            <person name="Watanabe H."/>
            <person name="Nomura N."/>
            <person name="Eguchi J."/>
            <person name="Arai T."/>
            <person name="Hasegawa H."/>
            <person name="Nakamaki T."/>
            <person name="Wakita T."/>
            <person name="Niki Y."/>
            <person name="Kuroda M."/>
        </authorList>
    </citation>
    <scope>NUCLEOTIDE SEQUENCE [LARGE SCALE GENOMIC DNA]</scope>
    <source>
        <strain evidence="1">SWG34-3</strain>
    </source>
</reference>
<evidence type="ECO:0000313" key="1">
    <source>
        <dbReference type="EMBL" id="GCE63587.1"/>
    </source>
</evidence>
<protein>
    <submittedName>
        <fullName evidence="1">Uncharacterized protein</fullName>
    </submittedName>
</protein>